<keyword evidence="1" id="KW-0812">Transmembrane</keyword>
<reference evidence="3" key="1">
    <citation type="submission" date="2016-08" db="EMBL/GenBank/DDBJ databases">
        <authorList>
            <person name="Varghese N."/>
            <person name="Submissions Spin"/>
        </authorList>
    </citation>
    <scope>NUCLEOTIDE SEQUENCE [LARGE SCALE GENOMIC DNA]</scope>
    <source>
        <strain evidence="3">R-52791</strain>
    </source>
</reference>
<sequence length="191" mass="20895">MLGMLDAVYLIFVAVESSYLFGGKEAIEGSGGYATDAREGFFQLVAVTAVNLIIVMACIHLRKGHKRATSLLTLELTLVASTTVMLVSAAWRMSMYIGEYGLSRLRILTIWGMAVIAFLLVATAVKLLRPRTQLFRMAMLGTLGLWIVFGLIQPDAIIANVNVNGYLNGSISKVDTSYIRIYPTLPITSRV</sequence>
<dbReference type="EMBL" id="FMBL01000002">
    <property type="protein sequence ID" value="SCC79816.1"/>
    <property type="molecule type" value="Genomic_DNA"/>
</dbReference>
<dbReference type="OrthoDB" id="9767931at2"/>
<dbReference type="InterPro" id="IPR025291">
    <property type="entry name" value="DUF4153"/>
</dbReference>
<evidence type="ECO:0000313" key="2">
    <source>
        <dbReference type="EMBL" id="SCC79816.1"/>
    </source>
</evidence>
<keyword evidence="3" id="KW-1185">Reference proteome</keyword>
<name>A0A1C4H4I8_9BIFI</name>
<gene>
    <name evidence="2" type="ORF">GA0061077_0838</name>
</gene>
<dbReference type="AlphaFoldDB" id="A0A1C4H4I8"/>
<dbReference type="STRING" id="1505727.GA0061077_0838"/>
<accession>A0A1C4H4I8</accession>
<keyword evidence="1" id="KW-1133">Transmembrane helix</keyword>
<feature type="transmembrane region" description="Helical" evidence="1">
    <location>
        <begin position="71"/>
        <end position="91"/>
    </location>
</feature>
<feature type="transmembrane region" description="Helical" evidence="1">
    <location>
        <begin position="134"/>
        <end position="152"/>
    </location>
</feature>
<proteinExistence type="predicted"/>
<evidence type="ECO:0000313" key="3">
    <source>
        <dbReference type="Proteomes" id="UP000242610"/>
    </source>
</evidence>
<feature type="transmembrane region" description="Helical" evidence="1">
    <location>
        <begin position="40"/>
        <end position="59"/>
    </location>
</feature>
<feature type="transmembrane region" description="Helical" evidence="1">
    <location>
        <begin position="103"/>
        <end position="122"/>
    </location>
</feature>
<evidence type="ECO:0000256" key="1">
    <source>
        <dbReference type="SAM" id="Phobius"/>
    </source>
</evidence>
<keyword evidence="1" id="KW-0472">Membrane</keyword>
<organism evidence="2 3">
    <name type="scientific">Bifidobacterium commune</name>
    <dbReference type="NCBI Taxonomy" id="1505727"/>
    <lineage>
        <taxon>Bacteria</taxon>
        <taxon>Bacillati</taxon>
        <taxon>Actinomycetota</taxon>
        <taxon>Actinomycetes</taxon>
        <taxon>Bifidobacteriales</taxon>
        <taxon>Bifidobacteriaceae</taxon>
        <taxon>Bifidobacterium</taxon>
    </lineage>
</organism>
<dbReference type="Proteomes" id="UP000242610">
    <property type="component" value="Unassembled WGS sequence"/>
</dbReference>
<dbReference type="Pfam" id="PF13687">
    <property type="entry name" value="DUF4153"/>
    <property type="match status" value="1"/>
</dbReference>
<protein>
    <submittedName>
        <fullName evidence="2">Uncharacterized protein</fullName>
    </submittedName>
</protein>